<accession>A0A0F9W1Z6</accession>
<proteinExistence type="predicted"/>
<gene>
    <name evidence="1" type="ORF">LCGC14_0414880</name>
</gene>
<name>A0A0F9W1Z6_9ZZZZ</name>
<feature type="non-terminal residue" evidence="1">
    <location>
        <position position="475"/>
    </location>
</feature>
<protein>
    <recommendedName>
        <fullName evidence="2">PKD domain-containing protein</fullName>
    </recommendedName>
</protein>
<evidence type="ECO:0008006" key="2">
    <source>
        <dbReference type="Google" id="ProtNLM"/>
    </source>
</evidence>
<reference evidence="1" key="1">
    <citation type="journal article" date="2015" name="Nature">
        <title>Complex archaea that bridge the gap between prokaryotes and eukaryotes.</title>
        <authorList>
            <person name="Spang A."/>
            <person name="Saw J.H."/>
            <person name="Jorgensen S.L."/>
            <person name="Zaremba-Niedzwiedzka K."/>
            <person name="Martijn J."/>
            <person name="Lind A.E."/>
            <person name="van Eijk R."/>
            <person name="Schleper C."/>
            <person name="Guy L."/>
            <person name="Ettema T.J."/>
        </authorList>
    </citation>
    <scope>NUCLEOTIDE SEQUENCE</scope>
</reference>
<sequence>MPQALITIGGVPGSNEDLPIDILVQLDNVNIGGETTFLWTITDQPEGPTDALSSTTIQNPTFKPKKEGTYRIRLEVNKGLGDEKINTVVARILQLKTREGIPAADETTETGSKGWKIRVNAWLQRLDTQLSDAGFFVAQAASALAVHRVVTGAGAVVIKSGLPGEETIPSALGTDATTVDIESVLIGVAIDEVGGTTPIGNGKLANIRVFGLVLGVSIPGAVFDDPVFVSDTGTLDRVVGTFRRRCGKIIGVPSAGVADVFFSGLGSDVTSVSLQSSYDAGQTIAQSNAVGVLLIENTTDNLDAMVRMTRTFAGSQPALDIIMDPATIGNAIDINENAAAFGVSMKAAALNNQHNISSFGIQFTGSDNDFDFGGIANAGVGIAGRNLKIVGAPGSPGDVGTLGGKGGTSALRGGAGGSDGGFGGGAGGSLNLRGGPGVSPGADGTVDIADSNTSAIFIGNGADNPPTTFVGTGLV</sequence>
<dbReference type="AlphaFoldDB" id="A0A0F9W1Z6"/>
<dbReference type="EMBL" id="LAZR01000370">
    <property type="protein sequence ID" value="KKN72093.1"/>
    <property type="molecule type" value="Genomic_DNA"/>
</dbReference>
<evidence type="ECO:0000313" key="1">
    <source>
        <dbReference type="EMBL" id="KKN72093.1"/>
    </source>
</evidence>
<comment type="caution">
    <text evidence="1">The sequence shown here is derived from an EMBL/GenBank/DDBJ whole genome shotgun (WGS) entry which is preliminary data.</text>
</comment>
<dbReference type="Gene3D" id="2.60.40.10">
    <property type="entry name" value="Immunoglobulins"/>
    <property type="match status" value="1"/>
</dbReference>
<dbReference type="InterPro" id="IPR013783">
    <property type="entry name" value="Ig-like_fold"/>
</dbReference>
<organism evidence="1">
    <name type="scientific">marine sediment metagenome</name>
    <dbReference type="NCBI Taxonomy" id="412755"/>
    <lineage>
        <taxon>unclassified sequences</taxon>
        <taxon>metagenomes</taxon>
        <taxon>ecological metagenomes</taxon>
    </lineage>
</organism>